<dbReference type="SUPFAM" id="SSF56672">
    <property type="entry name" value="DNA/RNA polymerases"/>
    <property type="match status" value="1"/>
</dbReference>
<dbReference type="AlphaFoldDB" id="A0A7K5K5T9"/>
<evidence type="ECO:0000256" key="1">
    <source>
        <dbReference type="ARBA" id="ARBA00010879"/>
    </source>
</evidence>
<dbReference type="Gene3D" id="3.30.70.270">
    <property type="match status" value="2"/>
</dbReference>
<keyword evidence="3" id="KW-0808">Transferase</keyword>
<evidence type="ECO:0000256" key="6">
    <source>
        <dbReference type="ARBA" id="ARBA00022759"/>
    </source>
</evidence>
<keyword evidence="4" id="KW-0548">Nucleotidyltransferase</keyword>
<gene>
    <name evidence="10" type="primary">Ervk8_0</name>
    <name evidence="10" type="ORF">MIOMAC_R15176</name>
</gene>
<dbReference type="InterPro" id="IPR043128">
    <property type="entry name" value="Rev_trsase/Diguanyl_cyclase"/>
</dbReference>
<comment type="similarity">
    <text evidence="1">Belongs to the beta type-B retroviral polymerase family. HERV class-II K(HML-2) pol subfamily.</text>
</comment>
<dbReference type="EMBL" id="VYZC01000325">
    <property type="protein sequence ID" value="NWT01427.1"/>
    <property type="molecule type" value="Genomic_DNA"/>
</dbReference>
<dbReference type="Proteomes" id="UP000525714">
    <property type="component" value="Unassembled WGS sequence"/>
</dbReference>
<dbReference type="GO" id="GO:0035613">
    <property type="term" value="F:RNA stem-loop binding"/>
    <property type="evidence" value="ECO:0007669"/>
    <property type="project" value="TreeGrafter"/>
</dbReference>
<feature type="non-terminal residue" evidence="10">
    <location>
        <position position="89"/>
    </location>
</feature>
<sequence>INPDVIIFHYMDDILICSKFESDVKKVLKITTETLSSGGLSTFQMQISEEKIQWQAPWRYLGWKITAKTIVPQKIYINHDVKMLNDLQK</sequence>
<evidence type="ECO:0000313" key="10">
    <source>
        <dbReference type="EMBL" id="NWT01427.1"/>
    </source>
</evidence>
<feature type="non-terminal residue" evidence="10">
    <location>
        <position position="1"/>
    </location>
</feature>
<dbReference type="GO" id="GO:0003964">
    <property type="term" value="F:RNA-directed DNA polymerase activity"/>
    <property type="evidence" value="ECO:0007669"/>
    <property type="project" value="UniProtKB-KW"/>
</dbReference>
<dbReference type="GO" id="GO:0004523">
    <property type="term" value="F:RNA-DNA hybrid ribonuclease activity"/>
    <property type="evidence" value="ECO:0007669"/>
    <property type="project" value="UniProtKB-EC"/>
</dbReference>
<keyword evidence="7" id="KW-0378">Hydrolase</keyword>
<evidence type="ECO:0000256" key="4">
    <source>
        <dbReference type="ARBA" id="ARBA00022695"/>
    </source>
</evidence>
<dbReference type="EC" id="3.1.26.4" evidence="2"/>
<evidence type="ECO:0000256" key="2">
    <source>
        <dbReference type="ARBA" id="ARBA00012180"/>
    </source>
</evidence>
<dbReference type="InterPro" id="IPR043502">
    <property type="entry name" value="DNA/RNA_pol_sf"/>
</dbReference>
<protein>
    <recommendedName>
        <fullName evidence="2">ribonuclease H</fullName>
        <ecNumber evidence="2">3.1.26.4</ecNumber>
    </recommendedName>
</protein>
<proteinExistence type="inferred from homology"/>
<dbReference type="InterPro" id="IPR000477">
    <property type="entry name" value="RT_dom"/>
</dbReference>
<feature type="domain" description="Reverse transcriptase" evidence="9">
    <location>
        <begin position="1"/>
        <end position="65"/>
    </location>
</feature>
<keyword evidence="11" id="KW-1185">Reference proteome</keyword>
<dbReference type="PANTHER" id="PTHR41694">
    <property type="entry name" value="ENDOGENOUS RETROVIRUS GROUP K MEMBER POL PROTEIN"/>
    <property type="match status" value="1"/>
</dbReference>
<organism evidence="10 11">
    <name type="scientific">Mionectes macconnelli</name>
    <name type="common">McConnell's flycatcher</name>
    <dbReference type="NCBI Taxonomy" id="254557"/>
    <lineage>
        <taxon>Eukaryota</taxon>
        <taxon>Metazoa</taxon>
        <taxon>Chordata</taxon>
        <taxon>Craniata</taxon>
        <taxon>Vertebrata</taxon>
        <taxon>Euteleostomi</taxon>
        <taxon>Archelosauria</taxon>
        <taxon>Archosauria</taxon>
        <taxon>Dinosauria</taxon>
        <taxon>Saurischia</taxon>
        <taxon>Theropoda</taxon>
        <taxon>Coelurosauria</taxon>
        <taxon>Aves</taxon>
        <taxon>Neognathae</taxon>
        <taxon>Neoaves</taxon>
        <taxon>Telluraves</taxon>
        <taxon>Australaves</taxon>
        <taxon>Passeriformes</taxon>
        <taxon>Tyrannidae</taxon>
        <taxon>Mionectes</taxon>
    </lineage>
</organism>
<dbReference type="PANTHER" id="PTHR41694:SF3">
    <property type="entry name" value="RNA-DIRECTED DNA POLYMERASE-RELATED"/>
    <property type="match status" value="1"/>
</dbReference>
<dbReference type="PROSITE" id="PS50878">
    <property type="entry name" value="RT_POL"/>
    <property type="match status" value="1"/>
</dbReference>
<evidence type="ECO:0000256" key="8">
    <source>
        <dbReference type="ARBA" id="ARBA00022918"/>
    </source>
</evidence>
<evidence type="ECO:0000256" key="5">
    <source>
        <dbReference type="ARBA" id="ARBA00022722"/>
    </source>
</evidence>
<keyword evidence="8" id="KW-0695">RNA-directed DNA polymerase</keyword>
<keyword evidence="6" id="KW-0255">Endonuclease</keyword>
<comment type="caution">
    <text evidence="10">The sequence shown here is derived from an EMBL/GenBank/DDBJ whole genome shotgun (WGS) entry which is preliminary data.</text>
</comment>
<evidence type="ECO:0000259" key="9">
    <source>
        <dbReference type="PROSITE" id="PS50878"/>
    </source>
</evidence>
<accession>A0A7K5K5T9</accession>
<reference evidence="10 11" key="1">
    <citation type="submission" date="2019-09" db="EMBL/GenBank/DDBJ databases">
        <title>Bird 10,000 Genomes (B10K) Project - Family phase.</title>
        <authorList>
            <person name="Zhang G."/>
        </authorList>
    </citation>
    <scope>NUCLEOTIDE SEQUENCE [LARGE SCALE GENOMIC DNA]</scope>
    <source>
        <strain evidence="10">B10K-DU-003-16</strain>
        <tissue evidence="10">Mixed tissue sample</tissue>
    </source>
</reference>
<evidence type="ECO:0000256" key="7">
    <source>
        <dbReference type="ARBA" id="ARBA00022801"/>
    </source>
</evidence>
<evidence type="ECO:0000313" key="11">
    <source>
        <dbReference type="Proteomes" id="UP000525714"/>
    </source>
</evidence>
<keyword evidence="5" id="KW-0540">Nuclease</keyword>
<dbReference type="Pfam" id="PF00078">
    <property type="entry name" value="RVT_1"/>
    <property type="match status" value="1"/>
</dbReference>
<evidence type="ECO:0000256" key="3">
    <source>
        <dbReference type="ARBA" id="ARBA00022679"/>
    </source>
</evidence>
<name>A0A7K5K5T9_9TYRA</name>